<reference evidence="1" key="1">
    <citation type="submission" date="2023-03" db="EMBL/GenBank/DDBJ databases">
        <title>Massive genome expansion in bonnet fungi (Mycena s.s.) driven by repeated elements and novel gene families across ecological guilds.</title>
        <authorList>
            <consortium name="Lawrence Berkeley National Laboratory"/>
            <person name="Harder C.B."/>
            <person name="Miyauchi S."/>
            <person name="Viragh M."/>
            <person name="Kuo A."/>
            <person name="Thoen E."/>
            <person name="Andreopoulos B."/>
            <person name="Lu D."/>
            <person name="Skrede I."/>
            <person name="Drula E."/>
            <person name="Henrissat B."/>
            <person name="Morin E."/>
            <person name="Kohler A."/>
            <person name="Barry K."/>
            <person name="LaButti K."/>
            <person name="Morin E."/>
            <person name="Salamov A."/>
            <person name="Lipzen A."/>
            <person name="Mereny Z."/>
            <person name="Hegedus B."/>
            <person name="Baldrian P."/>
            <person name="Stursova M."/>
            <person name="Weitz H."/>
            <person name="Taylor A."/>
            <person name="Grigoriev I.V."/>
            <person name="Nagy L.G."/>
            <person name="Martin F."/>
            <person name="Kauserud H."/>
        </authorList>
    </citation>
    <scope>NUCLEOTIDE SEQUENCE</scope>
    <source>
        <strain evidence="1">CBHHK002</strain>
    </source>
</reference>
<organism evidence="1 2">
    <name type="scientific">Mycena albidolilacea</name>
    <dbReference type="NCBI Taxonomy" id="1033008"/>
    <lineage>
        <taxon>Eukaryota</taxon>
        <taxon>Fungi</taxon>
        <taxon>Dikarya</taxon>
        <taxon>Basidiomycota</taxon>
        <taxon>Agaricomycotina</taxon>
        <taxon>Agaricomycetes</taxon>
        <taxon>Agaricomycetidae</taxon>
        <taxon>Agaricales</taxon>
        <taxon>Marasmiineae</taxon>
        <taxon>Mycenaceae</taxon>
        <taxon>Mycena</taxon>
    </lineage>
</organism>
<evidence type="ECO:0000313" key="1">
    <source>
        <dbReference type="EMBL" id="KAJ7318048.1"/>
    </source>
</evidence>
<dbReference type="EMBL" id="JARIHO010000059">
    <property type="protein sequence ID" value="KAJ7318048.1"/>
    <property type="molecule type" value="Genomic_DNA"/>
</dbReference>
<protein>
    <submittedName>
        <fullName evidence="1">Uncharacterized protein</fullName>
    </submittedName>
</protein>
<comment type="caution">
    <text evidence="1">The sequence shown here is derived from an EMBL/GenBank/DDBJ whole genome shotgun (WGS) entry which is preliminary data.</text>
</comment>
<dbReference type="AlphaFoldDB" id="A0AAD7EEA2"/>
<accession>A0AAD7EEA2</accession>
<keyword evidence="2" id="KW-1185">Reference proteome</keyword>
<proteinExistence type="predicted"/>
<name>A0AAD7EEA2_9AGAR</name>
<dbReference type="Proteomes" id="UP001218218">
    <property type="component" value="Unassembled WGS sequence"/>
</dbReference>
<evidence type="ECO:0000313" key="2">
    <source>
        <dbReference type="Proteomes" id="UP001218218"/>
    </source>
</evidence>
<gene>
    <name evidence="1" type="ORF">DFH08DRAFT_971527</name>
</gene>
<sequence length="204" mass="21464">MPPPGAPNCEPHYWAEPGHEDPIAFCTKGKNIYVVTSGTVCRIYSSEVSSFPVPPCPTFTTRIPIDVTSAHGTRARRSVWATLTDGTAIALCVATTCRATAIALYVATTHRAIVIAFCVGTTPSAAAIVDICLPTAHRAVAIANCFAYNISAIVNCCPCPTDGPALPSSCIYLMGPSKSSGDDGCCGRIREDGWRRLGTHDTSS</sequence>